<feature type="active site" description="Proton acceptor" evidence="4">
    <location>
        <position position="192"/>
    </location>
</feature>
<geneLocation type="plasmid" evidence="6">
    <name>pSinB</name>
</geneLocation>
<dbReference type="PANTHER" id="PTHR24185">
    <property type="entry name" value="CALCIUM-INDEPENDENT PHOSPHOLIPASE A2-GAMMA"/>
    <property type="match status" value="1"/>
</dbReference>
<gene>
    <name evidence="6" type="ORF">pSinB_022</name>
</gene>
<keyword evidence="1 4" id="KW-0378">Hydrolase</keyword>
<dbReference type="GO" id="GO:0004620">
    <property type="term" value="F:phospholipase activity"/>
    <property type="evidence" value="ECO:0007669"/>
    <property type="project" value="TreeGrafter"/>
</dbReference>
<keyword evidence="2 4" id="KW-0442">Lipid degradation</keyword>
<feature type="domain" description="PNPLA" evidence="5">
    <location>
        <begin position="24"/>
        <end position="205"/>
    </location>
</feature>
<dbReference type="InterPro" id="IPR016035">
    <property type="entry name" value="Acyl_Trfase/lysoPLipase"/>
</dbReference>
<name>A0A142BP81_9HYPH</name>
<proteinExistence type="predicted"/>
<dbReference type="AlphaFoldDB" id="A0A142BP81"/>
<dbReference type="Gene3D" id="3.40.1090.10">
    <property type="entry name" value="Cytosolic phospholipase A2 catalytic domain"/>
    <property type="match status" value="1"/>
</dbReference>
<dbReference type="EMBL" id="KU140623">
    <property type="protein sequence ID" value="AMP34889.1"/>
    <property type="molecule type" value="Genomic_DNA"/>
</dbReference>
<evidence type="ECO:0000313" key="6">
    <source>
        <dbReference type="EMBL" id="AMP34889.1"/>
    </source>
</evidence>
<sequence>MGEKPVYGDETVTEARTPSIFRILSLDGGGAKGFYSLGALKEIEALAGCKLSEKFDLIYGTSTGSIIAALLALGNSVDEIEVLYRKHVVTIMKQWLPRKRTAALEGLAADVFQQLKFDAFKTNVGIVGTRWNEERPMIFKTSAAQAFLGKSTFEPGHGCTIADAVVGSCSAYPFFKKKFVVTGRGERVEVRDGGFVANNPALYAIIDATEALSVPRDNIRLVTIGVGEYPAPKLPAWSIRKWVSKLPTVVFLQKTMEISSQSMEELRKVTFRDVATLRIHARYTQPEMATDMLEVNMERLSLLWQRGRDSARENEVELQRFLS</sequence>
<dbReference type="RefSeq" id="WP_237244034.1">
    <property type="nucleotide sequence ID" value="NZ_KU140623.1"/>
</dbReference>
<dbReference type="GO" id="GO:0016042">
    <property type="term" value="P:lipid catabolic process"/>
    <property type="evidence" value="ECO:0007669"/>
    <property type="project" value="UniProtKB-UniRule"/>
</dbReference>
<feature type="short sequence motif" description="GXGXXG" evidence="4">
    <location>
        <begin position="28"/>
        <end position="33"/>
    </location>
</feature>
<dbReference type="PANTHER" id="PTHR24185:SF1">
    <property type="entry name" value="CALCIUM-INDEPENDENT PHOSPHOLIPASE A2-GAMMA"/>
    <property type="match status" value="1"/>
</dbReference>
<evidence type="ECO:0000256" key="3">
    <source>
        <dbReference type="ARBA" id="ARBA00023098"/>
    </source>
</evidence>
<evidence type="ECO:0000256" key="2">
    <source>
        <dbReference type="ARBA" id="ARBA00022963"/>
    </source>
</evidence>
<feature type="active site" description="Nucleophile" evidence="4">
    <location>
        <position position="62"/>
    </location>
</feature>
<evidence type="ECO:0000256" key="4">
    <source>
        <dbReference type="PROSITE-ProRule" id="PRU01161"/>
    </source>
</evidence>
<dbReference type="GO" id="GO:0016020">
    <property type="term" value="C:membrane"/>
    <property type="evidence" value="ECO:0007669"/>
    <property type="project" value="TreeGrafter"/>
</dbReference>
<feature type="short sequence motif" description="GXSXG" evidence="4">
    <location>
        <begin position="60"/>
        <end position="64"/>
    </location>
</feature>
<protein>
    <recommendedName>
        <fullName evidence="5">PNPLA domain-containing protein</fullName>
    </recommendedName>
</protein>
<dbReference type="PROSITE" id="PS51635">
    <property type="entry name" value="PNPLA"/>
    <property type="match status" value="1"/>
</dbReference>
<dbReference type="Pfam" id="PF01734">
    <property type="entry name" value="Patatin"/>
    <property type="match status" value="1"/>
</dbReference>
<accession>A0A142BP81</accession>
<dbReference type="SUPFAM" id="SSF52151">
    <property type="entry name" value="FabD/lysophospholipase-like"/>
    <property type="match status" value="1"/>
</dbReference>
<reference evidence="6" key="1">
    <citation type="submission" date="2015-11" db="EMBL/GenBank/DDBJ databases">
        <title>Molecular characterization of pSinB plasmid of arsenite oxidizing, metalotolerant Sinorhizobium sp. M14 - insight into the heavy metal resistome of sinorhizobial extrachromosomal replicons.</title>
        <authorList>
            <person name="Romaniuk K."/>
            <person name="Decewicz P."/>
            <person name="Mielnicki S."/>
            <person name="Sklodowska A."/>
            <person name="Dziewit L."/>
            <person name="Drewniak L."/>
        </authorList>
    </citation>
    <scope>NUCLEOTIDE SEQUENCE</scope>
    <source>
        <strain evidence="6">M14</strain>
        <plasmid evidence="6">pSinB</plasmid>
    </source>
</reference>
<dbReference type="GO" id="GO:0006631">
    <property type="term" value="P:fatty acid metabolic process"/>
    <property type="evidence" value="ECO:0007669"/>
    <property type="project" value="TreeGrafter"/>
</dbReference>
<feature type="short sequence motif" description="DGA/G" evidence="4">
    <location>
        <begin position="192"/>
        <end position="194"/>
    </location>
</feature>
<dbReference type="InterPro" id="IPR002641">
    <property type="entry name" value="PNPLA_dom"/>
</dbReference>
<keyword evidence="3 4" id="KW-0443">Lipid metabolism</keyword>
<keyword evidence="6" id="KW-0614">Plasmid</keyword>
<evidence type="ECO:0000256" key="1">
    <source>
        <dbReference type="ARBA" id="ARBA00022801"/>
    </source>
</evidence>
<dbReference type="CDD" id="cd07199">
    <property type="entry name" value="Pat17_PNPLA8_PNPLA9_like"/>
    <property type="match status" value="1"/>
</dbReference>
<evidence type="ECO:0000259" key="5">
    <source>
        <dbReference type="PROSITE" id="PS51635"/>
    </source>
</evidence>
<organism evidence="6">
    <name type="scientific">Sinorhizobium sp. M14</name>
    <dbReference type="NCBI Taxonomy" id="430451"/>
    <lineage>
        <taxon>Bacteria</taxon>
        <taxon>Pseudomonadati</taxon>
        <taxon>Pseudomonadota</taxon>
        <taxon>Alphaproteobacteria</taxon>
        <taxon>Hyphomicrobiales</taxon>
        <taxon>Rhizobiaceae</taxon>
        <taxon>Sinorhizobium/Ensifer group</taxon>
        <taxon>Sinorhizobium</taxon>
    </lineage>
</organism>